<evidence type="ECO:0000313" key="2">
    <source>
        <dbReference type="EMBL" id="GHO90351.1"/>
    </source>
</evidence>
<sequence length="881" mass="92185">MQDQLSNQTGSQVVGQTFPQLQRINYSADLGVPRDGNPTYQESSTDMEQHYQPLERLHGVGLHGWGIAAGLQVAFTPHQTGVTVRPGIALDSHGLHILLVAHGQADIGLQSDGPGVIPLVPVSEQGVLVPTDTLTGDQFLVIRFFETVDRANFCTHTPWVHFVTPADLPTDGSSVILARMAFDSGSNKGQVLAVSQNVRQSVHRHIEQAHEFMTQGPAVVTGLSVSATPNSPGITVSPGLALDSAGRYISLSSGGQAEVGLNADAPGAAPMLVNVSDSGVLIPTTGLTGFKMLTIQHWETPTTVTLPIPPITQQTAPFSFRYTPRFQFVDELSQTFDPPSVVLAFVTFGADASGSVTNLTDDDRGSTVLEAGGIFLVKNINSGQSISTGAAGSIGPLPNGLALTVANTSDEIHMLSSDNGQNLAKISLDANKVVARSLDHKETVVINSNTGDITSTSLTTGNVTSSSSTTTNHTAETIFLANSGVVKGSIHAIKTPGSGLALTVPNTSDEIHMSTDLGQNIAKISLAAEKIVARQANGSVESIVIDSEAGNVTGTSLTAKTISITNPTTGTPGGTISRDANSLSLTTPNTSDEIHLNTGNVAISNSLSVTGPFTVSNTLTANGNASVAGTLNIAGNTSVNNGSLNVAGNISTSNHLFAGNTSVNGSISINNSVSANGNVAIGVVTPRTQLHVLGRISTGLDFSSAGAITFFPPDGLAWFHIDNGPAGGRPTGRLRFSFGGNPGDNEVMSIDQGRNVRVTGNFSVSGTKSFVQDHPTDETKQIVYISLEGGEASTYIRGTGTLIDGKAVVDLPEHFRLVTHKEGLTVQLTPRGEWLQLYVVELNTAQVVVREAQGKNGEFDYFVQGIREGYEDHQVIQEKVY</sequence>
<comment type="caution">
    <text evidence="2">The sequence shown here is derived from an EMBL/GenBank/DDBJ whole genome shotgun (WGS) entry which is preliminary data.</text>
</comment>
<gene>
    <name evidence="2" type="ORF">KSF_003990</name>
</gene>
<accession>A0A8J3IIN2</accession>
<evidence type="ECO:0000313" key="3">
    <source>
        <dbReference type="Proteomes" id="UP000597444"/>
    </source>
</evidence>
<proteinExistence type="predicted"/>
<organism evidence="2 3">
    <name type="scientific">Reticulibacter mediterranei</name>
    <dbReference type="NCBI Taxonomy" id="2778369"/>
    <lineage>
        <taxon>Bacteria</taxon>
        <taxon>Bacillati</taxon>
        <taxon>Chloroflexota</taxon>
        <taxon>Ktedonobacteria</taxon>
        <taxon>Ktedonobacterales</taxon>
        <taxon>Reticulibacteraceae</taxon>
        <taxon>Reticulibacter</taxon>
    </lineage>
</organism>
<dbReference type="AlphaFoldDB" id="A0A8J3IIN2"/>
<reference evidence="2" key="1">
    <citation type="submission" date="2020-10" db="EMBL/GenBank/DDBJ databases">
        <title>Taxonomic study of unclassified bacteria belonging to the class Ktedonobacteria.</title>
        <authorList>
            <person name="Yabe S."/>
            <person name="Wang C.M."/>
            <person name="Zheng Y."/>
            <person name="Sakai Y."/>
            <person name="Cavaletti L."/>
            <person name="Monciardini P."/>
            <person name="Donadio S."/>
        </authorList>
    </citation>
    <scope>NUCLEOTIDE SEQUENCE</scope>
    <source>
        <strain evidence="2">ID150040</strain>
    </source>
</reference>
<feature type="region of interest" description="Disordered" evidence="1">
    <location>
        <begin position="27"/>
        <end position="47"/>
    </location>
</feature>
<protein>
    <submittedName>
        <fullName evidence="2">Uncharacterized protein</fullName>
    </submittedName>
</protein>
<name>A0A8J3IIN2_9CHLR</name>
<keyword evidence="3" id="KW-1185">Reference proteome</keyword>
<evidence type="ECO:0000256" key="1">
    <source>
        <dbReference type="SAM" id="MobiDB-lite"/>
    </source>
</evidence>
<dbReference type="RefSeq" id="WP_220201317.1">
    <property type="nucleotide sequence ID" value="NZ_BNJK01000001.1"/>
</dbReference>
<dbReference type="Proteomes" id="UP000597444">
    <property type="component" value="Unassembled WGS sequence"/>
</dbReference>
<dbReference type="EMBL" id="BNJK01000001">
    <property type="protein sequence ID" value="GHO90351.1"/>
    <property type="molecule type" value="Genomic_DNA"/>
</dbReference>